<proteinExistence type="predicted"/>
<dbReference type="InParanoid" id="A0A0Q2RPW5"/>
<dbReference type="GO" id="GO:0004673">
    <property type="term" value="F:protein histidine kinase activity"/>
    <property type="evidence" value="ECO:0007669"/>
    <property type="project" value="UniProtKB-EC"/>
</dbReference>
<dbReference type="Proteomes" id="UP000051221">
    <property type="component" value="Unassembled WGS sequence"/>
</dbReference>
<dbReference type="Pfam" id="PF02518">
    <property type="entry name" value="HATPase_c"/>
    <property type="match status" value="1"/>
</dbReference>
<comment type="subcellular location">
    <subcellularLocation>
        <location evidence="2">Membrane</location>
    </subcellularLocation>
</comment>
<reference evidence="12 13" key="1">
    <citation type="submission" date="2015-08" db="EMBL/GenBank/DDBJ databases">
        <title>Antibacterial properties of a collection of Vibrionaceae strains.</title>
        <authorList>
            <person name="Giubergia S."/>
        </authorList>
    </citation>
    <scope>NUCLEOTIDE SEQUENCE [LARGE SCALE GENOMIC DNA]</scope>
    <source>
        <strain evidence="12 13">S0821</strain>
    </source>
</reference>
<dbReference type="InterPro" id="IPR036890">
    <property type="entry name" value="HATPase_C_sf"/>
</dbReference>
<evidence type="ECO:0000256" key="4">
    <source>
        <dbReference type="ARBA" id="ARBA00022553"/>
    </source>
</evidence>
<keyword evidence="5" id="KW-0808">Transferase</keyword>
<name>A0A0Q2RPW5_VIBFU</name>
<keyword evidence="7 12" id="KW-0418">Kinase</keyword>
<protein>
    <recommendedName>
        <fullName evidence="3">histidine kinase</fullName>
        <ecNumber evidence="3">2.7.13.3</ecNumber>
    </recommendedName>
</protein>
<dbReference type="RefSeq" id="WP_055466233.1">
    <property type="nucleotide sequence ID" value="NZ_LKHS01000009.1"/>
</dbReference>
<dbReference type="PROSITE" id="PS50109">
    <property type="entry name" value="HIS_KIN"/>
    <property type="match status" value="1"/>
</dbReference>
<dbReference type="PRINTS" id="PR00344">
    <property type="entry name" value="BCTRLSENSOR"/>
</dbReference>
<evidence type="ECO:0000256" key="1">
    <source>
        <dbReference type="ARBA" id="ARBA00000085"/>
    </source>
</evidence>
<keyword evidence="6 10" id="KW-0812">Transmembrane</keyword>
<evidence type="ECO:0000313" key="12">
    <source>
        <dbReference type="EMBL" id="KQH86046.1"/>
    </source>
</evidence>
<evidence type="ECO:0000256" key="8">
    <source>
        <dbReference type="ARBA" id="ARBA00022989"/>
    </source>
</evidence>
<dbReference type="GO" id="GO:0005886">
    <property type="term" value="C:plasma membrane"/>
    <property type="evidence" value="ECO:0007669"/>
    <property type="project" value="TreeGrafter"/>
</dbReference>
<dbReference type="EC" id="2.7.13.3" evidence="3"/>
<evidence type="ECO:0000256" key="6">
    <source>
        <dbReference type="ARBA" id="ARBA00022692"/>
    </source>
</evidence>
<gene>
    <name evidence="12" type="ORF">AMR76_12290</name>
</gene>
<feature type="transmembrane region" description="Helical" evidence="10">
    <location>
        <begin position="167"/>
        <end position="191"/>
    </location>
</feature>
<evidence type="ECO:0000313" key="13">
    <source>
        <dbReference type="Proteomes" id="UP000051221"/>
    </source>
</evidence>
<dbReference type="InterPro" id="IPR050428">
    <property type="entry name" value="TCS_sensor_his_kinase"/>
</dbReference>
<keyword evidence="13" id="KW-1185">Reference proteome</keyword>
<feature type="domain" description="Histidine kinase" evidence="11">
    <location>
        <begin position="246"/>
        <end position="447"/>
    </location>
</feature>
<evidence type="ECO:0000256" key="3">
    <source>
        <dbReference type="ARBA" id="ARBA00012438"/>
    </source>
</evidence>
<dbReference type="SMART" id="SM00387">
    <property type="entry name" value="HATPase_c"/>
    <property type="match status" value="1"/>
</dbReference>
<accession>A0A0Q2RPW5</accession>
<comment type="catalytic activity">
    <reaction evidence="1">
        <text>ATP + protein L-histidine = ADP + protein N-phospho-L-histidine.</text>
        <dbReference type="EC" id="2.7.13.3"/>
    </reaction>
</comment>
<evidence type="ECO:0000256" key="5">
    <source>
        <dbReference type="ARBA" id="ARBA00022679"/>
    </source>
</evidence>
<dbReference type="Gene3D" id="3.30.565.10">
    <property type="entry name" value="Histidine kinase-like ATPase, C-terminal domain"/>
    <property type="match status" value="1"/>
</dbReference>
<evidence type="ECO:0000256" key="9">
    <source>
        <dbReference type="ARBA" id="ARBA00023136"/>
    </source>
</evidence>
<dbReference type="SUPFAM" id="SSF55874">
    <property type="entry name" value="ATPase domain of HSP90 chaperone/DNA topoisomerase II/histidine kinase"/>
    <property type="match status" value="1"/>
</dbReference>
<dbReference type="FunCoup" id="A0A0Q2RPW5">
    <property type="interactions" value="133"/>
</dbReference>
<dbReference type="EMBL" id="LKHS01000009">
    <property type="protein sequence ID" value="KQH86046.1"/>
    <property type="molecule type" value="Genomic_DNA"/>
</dbReference>
<dbReference type="PANTHER" id="PTHR45436">
    <property type="entry name" value="SENSOR HISTIDINE KINASE YKOH"/>
    <property type="match status" value="1"/>
</dbReference>
<comment type="caution">
    <text evidence="12">The sequence shown here is derived from an EMBL/GenBank/DDBJ whole genome shotgun (WGS) entry which is preliminary data.</text>
</comment>
<evidence type="ECO:0000256" key="10">
    <source>
        <dbReference type="SAM" id="Phobius"/>
    </source>
</evidence>
<evidence type="ECO:0000256" key="7">
    <source>
        <dbReference type="ARBA" id="ARBA00022777"/>
    </source>
</evidence>
<dbReference type="InterPro" id="IPR004358">
    <property type="entry name" value="Sig_transdc_His_kin-like_C"/>
</dbReference>
<keyword evidence="8 10" id="KW-1133">Transmembrane helix</keyword>
<dbReference type="AlphaFoldDB" id="A0A0Q2RPW5"/>
<dbReference type="PANTHER" id="PTHR45436:SF5">
    <property type="entry name" value="SENSOR HISTIDINE KINASE TRCS"/>
    <property type="match status" value="1"/>
</dbReference>
<dbReference type="InterPro" id="IPR005467">
    <property type="entry name" value="His_kinase_dom"/>
</dbReference>
<sequence>MPNRTSPFKRLSLKSRLLLAATLWLSAMILSAGYIIPSLVKDYLVSDVKTQLRLSMDEITANLEANNRGSLSLAIRLSDPRFYQPYSGLYWTASVGSQELRSRSLWDKALTKHDHGLKTTYLGAKDEPLVILTRTVYLPEFSNPISIVIGVDEAPIMATLNQVVSQLWVILGMLFIGVLVLISAQISWSLWPLGKMQKELVALRKGEQSGLDETYPKEISPLVNDLNALLFHYQELLERARNHAGNLSHALKTPLSVLKNEVASLPPEQRDTLLQPMMQIQNQIDYHLGRARMAGSANILAVKTCPGERVDRIAMAFDKVYAEREIVLVNELDSDVEVAVDSTDFDEMAGNLLENSYKWAHSLIRVHSRVVDKKWVEICIEDDGPGIDDSKLHDAVKRGVRLDETQPGTGLGLNIVSEMAHSYQGALTLSRSKLGGLSAVLRLKQPTL</sequence>
<keyword evidence="9 10" id="KW-0472">Membrane</keyword>
<organism evidence="12 13">
    <name type="scientific">Vibrio furnissii</name>
    <dbReference type="NCBI Taxonomy" id="29494"/>
    <lineage>
        <taxon>Bacteria</taxon>
        <taxon>Pseudomonadati</taxon>
        <taxon>Pseudomonadota</taxon>
        <taxon>Gammaproteobacteria</taxon>
        <taxon>Vibrionales</taxon>
        <taxon>Vibrionaceae</taxon>
        <taxon>Vibrio</taxon>
    </lineage>
</organism>
<dbReference type="GO" id="GO:0000160">
    <property type="term" value="P:phosphorelay signal transduction system"/>
    <property type="evidence" value="ECO:0007669"/>
    <property type="project" value="TreeGrafter"/>
</dbReference>
<evidence type="ECO:0000256" key="2">
    <source>
        <dbReference type="ARBA" id="ARBA00004370"/>
    </source>
</evidence>
<evidence type="ECO:0000259" key="11">
    <source>
        <dbReference type="PROSITE" id="PS50109"/>
    </source>
</evidence>
<dbReference type="InterPro" id="IPR003594">
    <property type="entry name" value="HATPase_dom"/>
</dbReference>
<keyword evidence="4" id="KW-0597">Phosphoprotein</keyword>